<accession>A0ABS5W3T5</accession>
<comment type="similarity">
    <text evidence="1">Belongs to the aldehyde dehydrogenase family.</text>
</comment>
<evidence type="ECO:0000256" key="3">
    <source>
        <dbReference type="ARBA" id="ARBA00024226"/>
    </source>
</evidence>
<feature type="domain" description="Aldehyde dehydrogenase" evidence="5">
    <location>
        <begin position="13"/>
        <end position="468"/>
    </location>
</feature>
<protein>
    <recommendedName>
        <fullName evidence="3">aldehyde dehydrogenase (NAD(+))</fullName>
        <ecNumber evidence="3">1.2.1.3</ecNumber>
    </recommendedName>
</protein>
<dbReference type="InterPro" id="IPR015590">
    <property type="entry name" value="Aldehyde_DH_dom"/>
</dbReference>
<dbReference type="Gene3D" id="3.40.605.10">
    <property type="entry name" value="Aldehyde Dehydrogenase, Chain A, domain 1"/>
    <property type="match status" value="1"/>
</dbReference>
<evidence type="ECO:0000313" key="6">
    <source>
        <dbReference type="EMBL" id="MBT2133933.1"/>
    </source>
</evidence>
<dbReference type="InterPro" id="IPR016163">
    <property type="entry name" value="Ald_DH_C"/>
</dbReference>
<dbReference type="SUPFAM" id="SSF53720">
    <property type="entry name" value="ALDH-like"/>
    <property type="match status" value="1"/>
</dbReference>
<dbReference type="PROSITE" id="PS00070">
    <property type="entry name" value="ALDEHYDE_DEHYDR_CYS"/>
    <property type="match status" value="1"/>
</dbReference>
<organism evidence="6 7">
    <name type="scientific">Croceibacterium selenioxidans</name>
    <dbReference type="NCBI Taxonomy" id="2838833"/>
    <lineage>
        <taxon>Bacteria</taxon>
        <taxon>Pseudomonadati</taxon>
        <taxon>Pseudomonadota</taxon>
        <taxon>Alphaproteobacteria</taxon>
        <taxon>Sphingomonadales</taxon>
        <taxon>Erythrobacteraceae</taxon>
        <taxon>Croceibacterium</taxon>
    </lineage>
</organism>
<dbReference type="EC" id="1.2.1.3" evidence="3"/>
<dbReference type="Proteomes" id="UP000811255">
    <property type="component" value="Unassembled WGS sequence"/>
</dbReference>
<dbReference type="Gene3D" id="3.40.309.10">
    <property type="entry name" value="Aldehyde Dehydrogenase, Chain A, domain 2"/>
    <property type="match status" value="1"/>
</dbReference>
<evidence type="ECO:0000256" key="4">
    <source>
        <dbReference type="ARBA" id="ARBA00049194"/>
    </source>
</evidence>
<comment type="catalytic activity">
    <reaction evidence="4">
        <text>an aldehyde + NAD(+) + H2O = a carboxylate + NADH + 2 H(+)</text>
        <dbReference type="Rhea" id="RHEA:16185"/>
        <dbReference type="ChEBI" id="CHEBI:15377"/>
        <dbReference type="ChEBI" id="CHEBI:15378"/>
        <dbReference type="ChEBI" id="CHEBI:17478"/>
        <dbReference type="ChEBI" id="CHEBI:29067"/>
        <dbReference type="ChEBI" id="CHEBI:57540"/>
        <dbReference type="ChEBI" id="CHEBI:57945"/>
        <dbReference type="EC" id="1.2.1.3"/>
    </reaction>
</comment>
<evidence type="ECO:0000313" key="7">
    <source>
        <dbReference type="Proteomes" id="UP000811255"/>
    </source>
</evidence>
<dbReference type="InterPro" id="IPR016160">
    <property type="entry name" value="Ald_DH_CS_CYS"/>
</dbReference>
<dbReference type="InterPro" id="IPR016162">
    <property type="entry name" value="Ald_DH_N"/>
</dbReference>
<dbReference type="RefSeq" id="WP_214536029.1">
    <property type="nucleotide sequence ID" value="NZ_JAHFVK010000001.1"/>
</dbReference>
<evidence type="ECO:0000256" key="2">
    <source>
        <dbReference type="ARBA" id="ARBA00023002"/>
    </source>
</evidence>
<keyword evidence="2" id="KW-0560">Oxidoreductase</keyword>
<proteinExistence type="inferred from homology"/>
<dbReference type="PANTHER" id="PTHR42804">
    <property type="entry name" value="ALDEHYDE DEHYDROGENASE"/>
    <property type="match status" value="1"/>
</dbReference>
<keyword evidence="7" id="KW-1185">Reference proteome</keyword>
<reference evidence="6 7" key="1">
    <citation type="submission" date="2021-05" db="EMBL/GenBank/DDBJ databases">
        <title>Croceibacterium sp. LX-88 genome sequence.</title>
        <authorList>
            <person name="Luo X."/>
        </authorList>
    </citation>
    <scope>NUCLEOTIDE SEQUENCE [LARGE SCALE GENOMIC DNA]</scope>
    <source>
        <strain evidence="6 7">LX-88</strain>
    </source>
</reference>
<comment type="caution">
    <text evidence="6">The sequence shown here is derived from an EMBL/GenBank/DDBJ whole genome shotgun (WGS) entry which is preliminary data.</text>
</comment>
<sequence length="477" mass="49982">MHEYLKHYIGGQWVPSTGSETKVVVNPATEEPVSEVVLGTPEDVDKAVAAAKKAFPAWSQSSKEERLELLGKIQAEYAKRVPEIAKAISEEMGAPISIASTAQSGSGLGHLGATIEALKNFEFVENTGKNHVLYEAAGIVALITPWNWPMNQIVAKVAPALAAGNCVILKPSEQTPGSAQIFAEILDAAGVPVGVFNLVQGDGPGVGTALAKHPDIDMISFTGSTRAGIQVAKNAADTVKRVHQELGGKSPFIVLPGTPLDVALPGGAGGILLNSGQSCVAPTRFLVHKDQYDEAIDKLADIFGAKSVDDPAKEGDHIGPVVNKSQFEKIQGLIDKGIAEGAKVAVGGPGRPQGKDKGFYVQPTVLRDVTNDMTVAREEIFGPVLVVIPYNDVDEAVEIANDTPYGLGAYIAGNPADAAPVARKIRAGSVFVNSGGLDFNSPFGGYKQSGNGREFGKFGLEEFMEKKSLIGEIPGIG</sequence>
<gene>
    <name evidence="6" type="ORF">KK137_06260</name>
</gene>
<evidence type="ECO:0000259" key="5">
    <source>
        <dbReference type="Pfam" id="PF00171"/>
    </source>
</evidence>
<name>A0ABS5W3T5_9SPHN</name>
<evidence type="ECO:0000256" key="1">
    <source>
        <dbReference type="ARBA" id="ARBA00009986"/>
    </source>
</evidence>
<dbReference type="InterPro" id="IPR016161">
    <property type="entry name" value="Ald_DH/histidinol_DH"/>
</dbReference>
<dbReference type="EMBL" id="JAHFVK010000001">
    <property type="protein sequence ID" value="MBT2133933.1"/>
    <property type="molecule type" value="Genomic_DNA"/>
</dbReference>
<dbReference type="PANTHER" id="PTHR42804:SF1">
    <property type="entry name" value="ALDEHYDE DEHYDROGENASE-RELATED"/>
    <property type="match status" value="1"/>
</dbReference>
<dbReference type="CDD" id="cd07138">
    <property type="entry name" value="ALDH_CddD_SSP0762"/>
    <property type="match status" value="1"/>
</dbReference>
<dbReference type="Pfam" id="PF00171">
    <property type="entry name" value="Aldedh"/>
    <property type="match status" value="1"/>
</dbReference>